<evidence type="ECO:0000313" key="2">
    <source>
        <dbReference type="EMBL" id="TBX38358.1"/>
    </source>
</evidence>
<feature type="domain" description="Helix-turn-helix type 11" evidence="1">
    <location>
        <begin position="8"/>
        <end position="60"/>
    </location>
</feature>
<evidence type="ECO:0000313" key="3">
    <source>
        <dbReference type="Proteomes" id="UP000292648"/>
    </source>
</evidence>
<dbReference type="SUPFAM" id="SSF46785">
    <property type="entry name" value="Winged helix' DNA-binding domain"/>
    <property type="match status" value="1"/>
</dbReference>
<dbReference type="InterPro" id="IPR051534">
    <property type="entry name" value="CBASS_pafABC_assoc_protein"/>
</dbReference>
<dbReference type="PANTHER" id="PTHR34580">
    <property type="match status" value="1"/>
</dbReference>
<gene>
    <name evidence="2" type="ORF">EUZ87_13630</name>
</gene>
<accession>A0A4Q9XZ06</accession>
<name>A0A4Q9XZ06_9LACO</name>
<protein>
    <submittedName>
        <fullName evidence="2">HTH domain-containing protein</fullName>
    </submittedName>
</protein>
<dbReference type="PANTHER" id="PTHR34580:SF9">
    <property type="entry name" value="SLL5097 PROTEIN"/>
    <property type="match status" value="1"/>
</dbReference>
<dbReference type="Pfam" id="PF08279">
    <property type="entry name" value="HTH_11"/>
    <property type="match status" value="1"/>
</dbReference>
<evidence type="ECO:0000259" key="1">
    <source>
        <dbReference type="Pfam" id="PF08279"/>
    </source>
</evidence>
<proteinExistence type="predicted"/>
<dbReference type="EMBL" id="SEHH01000116">
    <property type="protein sequence ID" value="TBX38358.1"/>
    <property type="molecule type" value="Genomic_DNA"/>
</dbReference>
<organism evidence="2 3">
    <name type="scientific">Lactiplantibacillus paraplantarum</name>
    <dbReference type="NCBI Taxonomy" id="60520"/>
    <lineage>
        <taxon>Bacteria</taxon>
        <taxon>Bacillati</taxon>
        <taxon>Bacillota</taxon>
        <taxon>Bacilli</taxon>
        <taxon>Lactobacillales</taxon>
        <taxon>Lactobacillaceae</taxon>
        <taxon>Lactiplantibacillus</taxon>
    </lineage>
</organism>
<dbReference type="InterPro" id="IPR036388">
    <property type="entry name" value="WH-like_DNA-bd_sf"/>
</dbReference>
<reference evidence="2 3" key="1">
    <citation type="submission" date="2019-01" db="EMBL/GenBank/DDBJ databases">
        <title>Draft genome sequence of Lactobacillus paraplantarum OSY-TC318, a Producer of the novel lantibiotic Paraplantaracin TC318.</title>
        <authorList>
            <person name="Hussein W.E."/>
            <person name="Huang E."/>
            <person name="Yousef A.E."/>
        </authorList>
    </citation>
    <scope>NUCLEOTIDE SEQUENCE [LARGE SCALE GENOMIC DNA]</scope>
    <source>
        <strain evidence="2 3">OSY-TC318</strain>
    </source>
</reference>
<dbReference type="AlphaFoldDB" id="A0A4Q9XZ06"/>
<dbReference type="Gene3D" id="1.10.10.10">
    <property type="entry name" value="Winged helix-like DNA-binding domain superfamily/Winged helix DNA-binding domain"/>
    <property type="match status" value="1"/>
</dbReference>
<dbReference type="InterPro" id="IPR036390">
    <property type="entry name" value="WH_DNA-bd_sf"/>
</dbReference>
<dbReference type="InterPro" id="IPR013196">
    <property type="entry name" value="HTH_11"/>
</dbReference>
<sequence length="310" mass="35994">MNKTTRINMIMRYINNRSQFTLKELMQEFNISRSTAIRYVRTIEDLGLPLVAETGRNGGYAVMRNQVLPAIHFTTDEIKMMFIAFMATRNQQLPYLTSRRTVTEKLLGLIPMTQQDDLLILNQRIIFDGTHPQNPNLLDRADLPDPLLEALIQQLIINQCMQLTDSHEHTYTVAVTHLYHEQSQWWLEFINLATNVLVQWPLTKITHVESANVNLNSQAIEAKLQAATPAPNVELHLGPTAVSRFKRYHPFSLSLSYTDPYQMRGILRHHLPLTVDEIAFFGDWLQFLGQDVVPIQLPDELQRYLRERYQ</sequence>
<comment type="caution">
    <text evidence="2">The sequence shown here is derived from an EMBL/GenBank/DDBJ whole genome shotgun (WGS) entry which is preliminary data.</text>
</comment>
<dbReference type="Proteomes" id="UP000292648">
    <property type="component" value="Unassembled WGS sequence"/>
</dbReference>